<evidence type="ECO:0000256" key="9">
    <source>
        <dbReference type="ARBA" id="ARBA00023002"/>
    </source>
</evidence>
<evidence type="ECO:0000256" key="16">
    <source>
        <dbReference type="PIRSR" id="PIRSR000167-2"/>
    </source>
</evidence>
<dbReference type="AlphaFoldDB" id="A0A074L276"/>
<feature type="binding site" evidence="15">
    <location>
        <begin position="68"/>
        <end position="70"/>
    </location>
    <ligand>
        <name>S-adenosyl-L-methionine</name>
        <dbReference type="ChEBI" id="CHEBI:59789"/>
        <label>2</label>
    </ligand>
</feature>
<feature type="binding site" evidence="15">
    <location>
        <position position="185"/>
    </location>
    <ligand>
        <name>S-adenosyl-L-methionine</name>
        <dbReference type="ChEBI" id="CHEBI:59789"/>
        <label>2</label>
    </ligand>
</feature>
<evidence type="ECO:0000256" key="12">
    <source>
        <dbReference type="ARBA" id="ARBA00023244"/>
    </source>
</evidence>
<dbReference type="GO" id="GO:0051539">
    <property type="term" value="F:4 iron, 4 sulfur cluster binding"/>
    <property type="evidence" value="ECO:0007669"/>
    <property type="project" value="UniProtKB-KW"/>
</dbReference>
<feature type="binding site" evidence="15">
    <location>
        <position position="173"/>
    </location>
    <ligand>
        <name>S-adenosyl-L-methionine</name>
        <dbReference type="ChEBI" id="CHEBI:59789"/>
        <label>2</label>
    </ligand>
</feature>
<dbReference type="Pfam" id="PF04055">
    <property type="entry name" value="Radical_SAM"/>
    <property type="match status" value="1"/>
</dbReference>
<proteinExistence type="inferred from homology"/>
<evidence type="ECO:0000256" key="14">
    <source>
        <dbReference type="PIRNR" id="PIRNR000167"/>
    </source>
</evidence>
<accession>A0A074L276</accession>
<dbReference type="SFLD" id="SFLDG01065">
    <property type="entry name" value="anaerobic_coproporphyrinogen-I"/>
    <property type="match status" value="1"/>
</dbReference>
<dbReference type="InterPro" id="IPR013785">
    <property type="entry name" value="Aldolase_TIM"/>
</dbReference>
<evidence type="ECO:0000256" key="5">
    <source>
        <dbReference type="ARBA" id="ARBA00022485"/>
    </source>
</evidence>
<dbReference type="InterPro" id="IPR007197">
    <property type="entry name" value="rSAM"/>
</dbReference>
<feature type="binding site" evidence="15">
    <location>
        <position position="210"/>
    </location>
    <ligand>
        <name>S-adenosyl-L-methionine</name>
        <dbReference type="ChEBI" id="CHEBI:59789"/>
        <label>2</label>
    </ligand>
</feature>
<keyword evidence="7 14" id="KW-0949">S-adenosyl-L-methionine</keyword>
<protein>
    <recommendedName>
        <fullName evidence="14">Coproporphyrinogen-III oxidase</fullName>
        <ecNumber evidence="14">1.3.98.3</ecNumber>
    </recommendedName>
</protein>
<evidence type="ECO:0000313" key="19">
    <source>
        <dbReference type="Proteomes" id="UP000027821"/>
    </source>
</evidence>
<keyword evidence="6 14" id="KW-0963">Cytoplasm</keyword>
<gene>
    <name evidence="18" type="ORF">EL17_01620</name>
</gene>
<evidence type="ECO:0000313" key="18">
    <source>
        <dbReference type="EMBL" id="KEO75264.1"/>
    </source>
</evidence>
<dbReference type="PANTHER" id="PTHR13932">
    <property type="entry name" value="COPROPORPHYRINIGEN III OXIDASE"/>
    <property type="match status" value="1"/>
</dbReference>
<comment type="cofactor">
    <cofactor evidence="14 16">
        <name>[4Fe-4S] cluster</name>
        <dbReference type="ChEBI" id="CHEBI:49883"/>
    </cofactor>
    <text evidence="14 16">Binds 1 [4Fe-4S] cluster. The cluster is coordinated with 3 cysteines and an exchangeable S-adenosyl-L-methionine.</text>
</comment>
<dbReference type="PANTHER" id="PTHR13932:SF6">
    <property type="entry name" value="OXYGEN-INDEPENDENT COPROPORPHYRINOGEN III OXIDASE"/>
    <property type="match status" value="1"/>
</dbReference>
<dbReference type="Proteomes" id="UP000027821">
    <property type="component" value="Unassembled WGS sequence"/>
</dbReference>
<feature type="binding site" evidence="15">
    <location>
        <position position="146"/>
    </location>
    <ligand>
        <name>S-adenosyl-L-methionine</name>
        <dbReference type="ChEBI" id="CHEBI:59789"/>
        <label>1</label>
    </ligand>
</feature>
<evidence type="ECO:0000256" key="15">
    <source>
        <dbReference type="PIRSR" id="PIRSR000167-1"/>
    </source>
</evidence>
<evidence type="ECO:0000256" key="13">
    <source>
        <dbReference type="ARBA" id="ARBA00048321"/>
    </source>
</evidence>
<evidence type="ECO:0000256" key="2">
    <source>
        <dbReference type="ARBA" id="ARBA00004785"/>
    </source>
</evidence>
<keyword evidence="9 14" id="KW-0560">Oxidoreductase</keyword>
<keyword evidence="12 14" id="KW-0627">Porphyrin biosynthesis</keyword>
<feature type="binding site" evidence="15">
    <location>
        <position position="113"/>
    </location>
    <ligand>
        <name>S-adenosyl-L-methionine</name>
        <dbReference type="ChEBI" id="CHEBI:59789"/>
        <label>1</label>
    </ligand>
</feature>
<dbReference type="PROSITE" id="PS51918">
    <property type="entry name" value="RADICAL_SAM"/>
    <property type="match status" value="1"/>
</dbReference>
<dbReference type="SMART" id="SM00729">
    <property type="entry name" value="Elp3"/>
    <property type="match status" value="1"/>
</dbReference>
<dbReference type="SFLD" id="SFLDG01082">
    <property type="entry name" value="B12-binding_domain_containing"/>
    <property type="match status" value="1"/>
</dbReference>
<dbReference type="STRING" id="1048983.EL17_01620"/>
<keyword evidence="19" id="KW-1185">Reference proteome</keyword>
<dbReference type="Gene3D" id="3.20.20.70">
    <property type="entry name" value="Aldolase class I"/>
    <property type="match status" value="1"/>
</dbReference>
<dbReference type="GO" id="GO:0046872">
    <property type="term" value="F:metal ion binding"/>
    <property type="evidence" value="ECO:0007669"/>
    <property type="project" value="UniProtKB-KW"/>
</dbReference>
<dbReference type="eggNOG" id="COG0635">
    <property type="taxonomic scope" value="Bacteria"/>
</dbReference>
<dbReference type="SUPFAM" id="SSF102114">
    <property type="entry name" value="Radical SAM enzymes"/>
    <property type="match status" value="1"/>
</dbReference>
<dbReference type="GO" id="GO:0051989">
    <property type="term" value="F:coproporphyrinogen dehydrogenase activity"/>
    <property type="evidence" value="ECO:0007669"/>
    <property type="project" value="UniProtKB-EC"/>
</dbReference>
<comment type="catalytic activity">
    <reaction evidence="13 14">
        <text>coproporphyrinogen III + 2 S-adenosyl-L-methionine = protoporphyrinogen IX + 2 5'-deoxyadenosine + 2 L-methionine + 2 CO2</text>
        <dbReference type="Rhea" id="RHEA:15425"/>
        <dbReference type="ChEBI" id="CHEBI:16526"/>
        <dbReference type="ChEBI" id="CHEBI:17319"/>
        <dbReference type="ChEBI" id="CHEBI:57307"/>
        <dbReference type="ChEBI" id="CHEBI:57309"/>
        <dbReference type="ChEBI" id="CHEBI:57844"/>
        <dbReference type="ChEBI" id="CHEBI:59789"/>
        <dbReference type="EC" id="1.3.98.3"/>
    </reaction>
</comment>
<dbReference type="EMBL" id="JMIH01000013">
    <property type="protein sequence ID" value="KEO75264.1"/>
    <property type="molecule type" value="Genomic_DNA"/>
</dbReference>
<dbReference type="UniPathway" id="UPA00251">
    <property type="reaction ID" value="UER00323"/>
</dbReference>
<feature type="binding site" evidence="16">
    <location>
        <position position="66"/>
    </location>
    <ligand>
        <name>[4Fe-4S] cluster</name>
        <dbReference type="ChEBI" id="CHEBI:49883"/>
        <note>4Fe-4S-S-AdoMet</note>
    </ligand>
</feature>
<evidence type="ECO:0000256" key="4">
    <source>
        <dbReference type="ARBA" id="ARBA00011245"/>
    </source>
</evidence>
<dbReference type="CDD" id="cd01335">
    <property type="entry name" value="Radical_SAM"/>
    <property type="match status" value="1"/>
</dbReference>
<dbReference type="OrthoDB" id="9808022at2"/>
<name>A0A074L276_9BACT</name>
<dbReference type="InterPro" id="IPR004558">
    <property type="entry name" value="Coprogen_oxidase_HemN"/>
</dbReference>
<evidence type="ECO:0000256" key="3">
    <source>
        <dbReference type="ARBA" id="ARBA00005493"/>
    </source>
</evidence>
<keyword evidence="8 14" id="KW-0479">Metal-binding</keyword>
<dbReference type="InterPro" id="IPR034505">
    <property type="entry name" value="Coproporphyrinogen-III_oxidase"/>
</dbReference>
<comment type="similarity">
    <text evidence="3 14">Belongs to the anaerobic coproporphyrinogen-III oxidase family.</text>
</comment>
<dbReference type="GO" id="GO:0006782">
    <property type="term" value="P:protoporphyrinogen IX biosynthetic process"/>
    <property type="evidence" value="ECO:0007669"/>
    <property type="project" value="UniProtKB-UniPathway"/>
</dbReference>
<evidence type="ECO:0000256" key="8">
    <source>
        <dbReference type="ARBA" id="ARBA00022723"/>
    </source>
</evidence>
<dbReference type="PIRSF" id="PIRSF000167">
    <property type="entry name" value="HemN"/>
    <property type="match status" value="1"/>
</dbReference>
<feature type="binding site" evidence="16">
    <location>
        <position position="62"/>
    </location>
    <ligand>
        <name>[4Fe-4S] cluster</name>
        <dbReference type="ChEBI" id="CHEBI:49883"/>
        <note>4Fe-4S-S-AdoMet</note>
    </ligand>
</feature>
<feature type="binding site" evidence="15">
    <location>
        <begin position="114"/>
        <end position="115"/>
    </location>
    <ligand>
        <name>S-adenosyl-L-methionine</name>
        <dbReference type="ChEBI" id="CHEBI:59789"/>
        <label>2</label>
    </ligand>
</feature>
<feature type="binding site" evidence="15">
    <location>
        <position position="56"/>
    </location>
    <ligand>
        <name>S-adenosyl-L-methionine</name>
        <dbReference type="ChEBI" id="CHEBI:59789"/>
        <label>1</label>
    </ligand>
</feature>
<dbReference type="InterPro" id="IPR058240">
    <property type="entry name" value="rSAM_sf"/>
</dbReference>
<keyword evidence="10 14" id="KW-0408">Iron</keyword>
<feature type="binding site" evidence="15">
    <location>
        <position position="244"/>
    </location>
    <ligand>
        <name>S-adenosyl-L-methionine</name>
        <dbReference type="ChEBI" id="CHEBI:59789"/>
        <label>2</label>
    </ligand>
</feature>
<dbReference type="Gene3D" id="1.10.10.920">
    <property type="match status" value="1"/>
</dbReference>
<reference evidence="18 19" key="1">
    <citation type="submission" date="2014-04" db="EMBL/GenBank/DDBJ databases">
        <title>Characterization and application of a salt tolerant electro-active bacterium.</title>
        <authorList>
            <person name="Yang L."/>
            <person name="Wei S."/>
            <person name="Tay Q.X.M."/>
        </authorList>
    </citation>
    <scope>NUCLEOTIDE SEQUENCE [LARGE SCALE GENOMIC DNA]</scope>
    <source>
        <strain evidence="18 19">LY1</strain>
    </source>
</reference>
<dbReference type="SFLD" id="SFLDS00029">
    <property type="entry name" value="Radical_SAM"/>
    <property type="match status" value="1"/>
</dbReference>
<dbReference type="InterPro" id="IPR006638">
    <property type="entry name" value="Elp3/MiaA/NifB-like_rSAM"/>
</dbReference>
<sequence>MDNNLLRKYNVPGPRYTSYPTVPYWEDIAPTQEQWMDHVSSAFKISDAKGEGISLYLHLPYCEKLCTYCGCNKRITINHHVEDPYITTLLQEWRLYQELFGKAPLIQEIHLGGGTPTFFSPSNLKRMMEGIFYGSRLAEDAELSFEGHPNNTSREHLQTLYDLGFRRVSFGIQDFDEEVQRVINRIQPYKNVEQVTQWAREIGYESVNYDLIYGLPKQTMSSVINTIQKSNFLKPDRIAFYSYAHVPWNSPGQRAYTEADLPKDEEKRALYEVGKQLFEEAGYVEIGMDHFALKSDKLYTAAQNLELHRNFMGYSTNATRLMVGLGCSSINDTWTAFGQNLKKVEDYRSAVEKGQFPIFRGHLLTEEDLILRKHILDLMCRFRTNISAEALLKFKLLEAKERLKELAQDQLIQLDQDSIQVHEAGKPFIRNICMALDARLWRNKPQTQLFSSTI</sequence>
<evidence type="ECO:0000256" key="6">
    <source>
        <dbReference type="ARBA" id="ARBA00022490"/>
    </source>
</evidence>
<organism evidence="18 19">
    <name type="scientific">Anditalea andensis</name>
    <dbReference type="NCBI Taxonomy" id="1048983"/>
    <lineage>
        <taxon>Bacteria</taxon>
        <taxon>Pseudomonadati</taxon>
        <taxon>Bacteroidota</taxon>
        <taxon>Cytophagia</taxon>
        <taxon>Cytophagales</taxon>
        <taxon>Cytophagaceae</taxon>
        <taxon>Anditalea</taxon>
    </lineage>
</organism>
<keyword evidence="11 14" id="KW-0411">Iron-sulfur</keyword>
<comment type="pathway">
    <text evidence="2 14">Porphyrin-containing compound metabolism; protoporphyrin-IX biosynthesis; protoporphyrinogen-IX from coproporphyrinogen-III (AdoMet route): step 1/1.</text>
</comment>
<evidence type="ECO:0000256" key="1">
    <source>
        <dbReference type="ARBA" id="ARBA00004496"/>
    </source>
</evidence>
<dbReference type="NCBIfam" id="TIGR00538">
    <property type="entry name" value="hemN"/>
    <property type="match status" value="1"/>
</dbReference>
<feature type="binding site" evidence="16">
    <location>
        <position position="69"/>
    </location>
    <ligand>
        <name>[4Fe-4S] cluster</name>
        <dbReference type="ChEBI" id="CHEBI:49883"/>
        <note>4Fe-4S-S-AdoMet</note>
    </ligand>
</feature>
<feature type="domain" description="Radical SAM core" evidence="17">
    <location>
        <begin position="47"/>
        <end position="280"/>
    </location>
</feature>
<evidence type="ECO:0000256" key="10">
    <source>
        <dbReference type="ARBA" id="ARBA00023004"/>
    </source>
</evidence>
<evidence type="ECO:0000256" key="11">
    <source>
        <dbReference type="ARBA" id="ARBA00023014"/>
    </source>
</evidence>
<feature type="binding site" evidence="15">
    <location>
        <position position="330"/>
    </location>
    <ligand>
        <name>S-adenosyl-L-methionine</name>
        <dbReference type="ChEBI" id="CHEBI:59789"/>
        <label>1</label>
    </ligand>
</feature>
<comment type="subunit">
    <text evidence="4">Monomer.</text>
</comment>
<keyword evidence="5 14" id="KW-0004">4Fe-4S</keyword>
<evidence type="ECO:0000256" key="7">
    <source>
        <dbReference type="ARBA" id="ARBA00022691"/>
    </source>
</evidence>
<comment type="caution">
    <text evidence="18">The sequence shown here is derived from an EMBL/GenBank/DDBJ whole genome shotgun (WGS) entry which is preliminary data.</text>
</comment>
<dbReference type="GO" id="GO:0004109">
    <property type="term" value="F:coproporphyrinogen oxidase activity"/>
    <property type="evidence" value="ECO:0007669"/>
    <property type="project" value="InterPro"/>
</dbReference>
<comment type="subcellular location">
    <subcellularLocation>
        <location evidence="1 14">Cytoplasm</location>
    </subcellularLocation>
</comment>
<evidence type="ECO:0000259" key="17">
    <source>
        <dbReference type="PROSITE" id="PS51918"/>
    </source>
</evidence>
<dbReference type="EC" id="1.3.98.3" evidence="14"/>
<dbReference type="GO" id="GO:0005737">
    <property type="term" value="C:cytoplasm"/>
    <property type="evidence" value="ECO:0007669"/>
    <property type="project" value="UniProtKB-SubCell"/>
</dbReference>
<dbReference type="RefSeq" id="WP_035069953.1">
    <property type="nucleotide sequence ID" value="NZ_JMIH01000013.1"/>
</dbReference>